<evidence type="ECO:0000256" key="5">
    <source>
        <dbReference type="SAM" id="SignalP"/>
    </source>
</evidence>
<dbReference type="GO" id="GO:0030313">
    <property type="term" value="C:cell envelope"/>
    <property type="evidence" value="ECO:0007669"/>
    <property type="project" value="UniProtKB-SubCell"/>
</dbReference>
<protein>
    <submittedName>
        <fullName evidence="7">Peptide ABC transporter substrate-binding protein</fullName>
    </submittedName>
</protein>
<comment type="subcellular location">
    <subcellularLocation>
        <location evidence="1">Cell envelope</location>
    </subcellularLocation>
</comment>
<evidence type="ECO:0000256" key="1">
    <source>
        <dbReference type="ARBA" id="ARBA00004196"/>
    </source>
</evidence>
<dbReference type="Gene3D" id="3.40.190.10">
    <property type="entry name" value="Periplasmic binding protein-like II"/>
    <property type="match status" value="1"/>
</dbReference>
<organism evidence="7 8">
    <name type="scientific">Vescimonas coprocola</name>
    <dbReference type="NCBI Taxonomy" id="2714355"/>
    <lineage>
        <taxon>Bacteria</taxon>
        <taxon>Bacillati</taxon>
        <taxon>Bacillota</taxon>
        <taxon>Clostridia</taxon>
        <taxon>Eubacteriales</taxon>
        <taxon>Oscillospiraceae</taxon>
        <taxon>Vescimonas</taxon>
    </lineage>
</organism>
<dbReference type="InterPro" id="IPR039424">
    <property type="entry name" value="SBP_5"/>
</dbReference>
<dbReference type="Gene3D" id="3.10.105.10">
    <property type="entry name" value="Dipeptide-binding Protein, Domain 3"/>
    <property type="match status" value="1"/>
</dbReference>
<evidence type="ECO:0000313" key="8">
    <source>
        <dbReference type="Proteomes" id="UP000681035"/>
    </source>
</evidence>
<dbReference type="PANTHER" id="PTHR30290:SF10">
    <property type="entry name" value="PERIPLASMIC OLIGOPEPTIDE-BINDING PROTEIN-RELATED"/>
    <property type="match status" value="1"/>
</dbReference>
<dbReference type="AlphaFoldDB" id="A0A810Q253"/>
<feature type="domain" description="Solute-binding protein family 5" evidence="6">
    <location>
        <begin position="93"/>
        <end position="412"/>
    </location>
</feature>
<dbReference type="PIRSF" id="PIRSF002741">
    <property type="entry name" value="MppA"/>
    <property type="match status" value="1"/>
</dbReference>
<sequence>MKKRLLSLLLAAACLVPLSGCDWGEEPEETYDTLSQYYQQSDSTKQDTRLTTFGLPYLQGETWDPITCADGAQQTLGALLYESLYTLGTDFLPRPCLAESASYDAESYALTVTVRSGVTFSDGSALTAWDVVAALRWAKESVRYGQRLAEMDSVSYLGESTLRIYLTRNDPQFAARLDIPIIKGGTQEDTVPVGSGPYRYAKDESGVYLARRTDWWQDKTMPLERIELTACKNTDSMAYAFYTHDIQMLVCDLTGTNTSNVYGSGSYTDIPTSTMQYIGFNVTRAPFNDPKLRAALSLGMDRAGGVSAFLLGHGQTAQFPLSPSAVVYPKDLEETYSPDSYRSAMETAGYTSGEKSVSVTMLVNEENSFKVSMARKLASDLSQYDVKIDVKTLPYEDYLAALKSGDFDLYYGECKLTADWDLSPLLSPGGALNYGGVRDTQLETLLTAFRTASEGEGRQTAARELCSYLKEQAPLVAVCFKSNSVLLPDGAVKNDIHPTVSDPFADFQDWQLNMKS</sequence>
<keyword evidence="3" id="KW-0813">Transport</keyword>
<dbReference type="EMBL" id="AP023418">
    <property type="protein sequence ID" value="BCK82070.1"/>
    <property type="molecule type" value="Genomic_DNA"/>
</dbReference>
<keyword evidence="4 5" id="KW-0732">Signal</keyword>
<dbReference type="GO" id="GO:0015833">
    <property type="term" value="P:peptide transport"/>
    <property type="evidence" value="ECO:0007669"/>
    <property type="project" value="TreeGrafter"/>
</dbReference>
<evidence type="ECO:0000256" key="3">
    <source>
        <dbReference type="ARBA" id="ARBA00022448"/>
    </source>
</evidence>
<dbReference type="InterPro" id="IPR030678">
    <property type="entry name" value="Peptide/Ni-bd"/>
</dbReference>
<dbReference type="KEGG" id="vcop:MM50RIKEN_18330"/>
<comment type="similarity">
    <text evidence="2">Belongs to the bacterial solute-binding protein 5 family.</text>
</comment>
<dbReference type="GO" id="GO:0043190">
    <property type="term" value="C:ATP-binding cassette (ABC) transporter complex"/>
    <property type="evidence" value="ECO:0007669"/>
    <property type="project" value="InterPro"/>
</dbReference>
<reference evidence="7" key="1">
    <citation type="submission" date="2020-09" db="EMBL/GenBank/DDBJ databases">
        <title>New species isolated from human feces.</title>
        <authorList>
            <person name="Kitahara M."/>
            <person name="Shigeno Y."/>
            <person name="Shime M."/>
            <person name="Matsumoto Y."/>
            <person name="Nakamura S."/>
            <person name="Motooka D."/>
            <person name="Fukuoka S."/>
            <person name="Nishikawa H."/>
            <person name="Benno Y."/>
        </authorList>
    </citation>
    <scope>NUCLEOTIDE SEQUENCE</scope>
    <source>
        <strain evidence="7">MM50</strain>
    </source>
</reference>
<evidence type="ECO:0000313" key="7">
    <source>
        <dbReference type="EMBL" id="BCK82070.1"/>
    </source>
</evidence>
<feature type="signal peptide" evidence="5">
    <location>
        <begin position="1"/>
        <end position="24"/>
    </location>
</feature>
<dbReference type="Proteomes" id="UP000681035">
    <property type="component" value="Chromosome"/>
</dbReference>
<gene>
    <name evidence="7" type="ORF">MM50RIKEN_18330</name>
</gene>
<evidence type="ECO:0000259" key="6">
    <source>
        <dbReference type="Pfam" id="PF00496"/>
    </source>
</evidence>
<dbReference type="RefSeq" id="WP_213540686.1">
    <property type="nucleotide sequence ID" value="NZ_AP023418.1"/>
</dbReference>
<dbReference type="Pfam" id="PF00496">
    <property type="entry name" value="SBP_bac_5"/>
    <property type="match status" value="1"/>
</dbReference>
<proteinExistence type="inferred from homology"/>
<dbReference type="InterPro" id="IPR000914">
    <property type="entry name" value="SBP_5_dom"/>
</dbReference>
<dbReference type="CDD" id="cd00995">
    <property type="entry name" value="PBP2_NikA_DppA_OppA_like"/>
    <property type="match status" value="1"/>
</dbReference>
<accession>A0A810Q253</accession>
<evidence type="ECO:0000256" key="4">
    <source>
        <dbReference type="ARBA" id="ARBA00022729"/>
    </source>
</evidence>
<dbReference type="PANTHER" id="PTHR30290">
    <property type="entry name" value="PERIPLASMIC BINDING COMPONENT OF ABC TRANSPORTER"/>
    <property type="match status" value="1"/>
</dbReference>
<dbReference type="GO" id="GO:1904680">
    <property type="term" value="F:peptide transmembrane transporter activity"/>
    <property type="evidence" value="ECO:0007669"/>
    <property type="project" value="TreeGrafter"/>
</dbReference>
<dbReference type="SUPFAM" id="SSF53850">
    <property type="entry name" value="Periplasmic binding protein-like II"/>
    <property type="match status" value="1"/>
</dbReference>
<name>A0A810Q253_9FIRM</name>
<keyword evidence="8" id="KW-1185">Reference proteome</keyword>
<evidence type="ECO:0000256" key="2">
    <source>
        <dbReference type="ARBA" id="ARBA00005695"/>
    </source>
</evidence>
<dbReference type="GO" id="GO:0042597">
    <property type="term" value="C:periplasmic space"/>
    <property type="evidence" value="ECO:0007669"/>
    <property type="project" value="UniProtKB-ARBA"/>
</dbReference>
<feature type="chain" id="PRO_5038556479" evidence="5">
    <location>
        <begin position="25"/>
        <end position="516"/>
    </location>
</feature>